<protein>
    <submittedName>
        <fullName evidence="5">3'-5' exonuclease</fullName>
    </submittedName>
</protein>
<dbReference type="InterPro" id="IPR012337">
    <property type="entry name" value="RNaseH-like_sf"/>
</dbReference>
<comment type="caution">
    <text evidence="5">The sequence shown here is derived from an EMBL/GenBank/DDBJ whole genome shotgun (WGS) entry which is preliminary data.</text>
</comment>
<keyword evidence="1" id="KW-0540">Nuclease</keyword>
<dbReference type="Proteomes" id="UP001250181">
    <property type="component" value="Unassembled WGS sequence"/>
</dbReference>
<dbReference type="Gene3D" id="3.30.420.10">
    <property type="entry name" value="Ribonuclease H-like superfamily/Ribonuclease H"/>
    <property type="match status" value="1"/>
</dbReference>
<keyword evidence="6" id="KW-1185">Reference proteome</keyword>
<evidence type="ECO:0000313" key="6">
    <source>
        <dbReference type="Proteomes" id="UP001250181"/>
    </source>
</evidence>
<dbReference type="PANTHER" id="PTHR30231">
    <property type="entry name" value="DNA POLYMERASE III SUBUNIT EPSILON"/>
    <property type="match status" value="1"/>
</dbReference>
<dbReference type="InterPro" id="IPR013520">
    <property type="entry name" value="Ribonucl_H"/>
</dbReference>
<dbReference type="RefSeq" id="WP_315880663.1">
    <property type="nucleotide sequence ID" value="NZ_JAWCTQ010000044.1"/>
</dbReference>
<dbReference type="SUPFAM" id="SSF53098">
    <property type="entry name" value="Ribonuclease H-like"/>
    <property type="match status" value="1"/>
</dbReference>
<evidence type="ECO:0000256" key="3">
    <source>
        <dbReference type="ARBA" id="ARBA00022839"/>
    </source>
</evidence>
<dbReference type="EMBL" id="JAWCTQ010000044">
    <property type="protein sequence ID" value="MDT9685620.1"/>
    <property type="molecule type" value="Genomic_DNA"/>
</dbReference>
<dbReference type="SMART" id="SM00479">
    <property type="entry name" value="EXOIII"/>
    <property type="match status" value="1"/>
</dbReference>
<gene>
    <name evidence="5" type="ORF">RND61_26665</name>
</gene>
<name>A0ABU3QS86_9ACTN</name>
<reference evidence="5 6" key="1">
    <citation type="submission" date="2023-09" db="EMBL/GenBank/DDBJ databases">
        <title>Streptomyces sp. nov.: A antagonism against Alternaria gaisen Producing Streptochlin, Isolated from Tamarix root soil.</title>
        <authorList>
            <person name="Chen Y."/>
        </authorList>
    </citation>
    <scope>NUCLEOTIDE SEQUENCE [LARGE SCALE GENOMIC DNA]</scope>
    <source>
        <strain evidence="5 6">TRM76323</strain>
    </source>
</reference>
<dbReference type="Pfam" id="PF00929">
    <property type="entry name" value="RNase_T"/>
    <property type="match status" value="1"/>
</dbReference>
<keyword evidence="2" id="KW-0378">Hydrolase</keyword>
<evidence type="ECO:0000256" key="2">
    <source>
        <dbReference type="ARBA" id="ARBA00022801"/>
    </source>
</evidence>
<organism evidence="5 6">
    <name type="scientific">Streptomyces tamarix</name>
    <dbReference type="NCBI Taxonomy" id="3078565"/>
    <lineage>
        <taxon>Bacteria</taxon>
        <taxon>Bacillati</taxon>
        <taxon>Actinomycetota</taxon>
        <taxon>Actinomycetes</taxon>
        <taxon>Kitasatosporales</taxon>
        <taxon>Streptomycetaceae</taxon>
        <taxon>Streptomyces</taxon>
    </lineage>
</organism>
<dbReference type="InterPro" id="IPR036397">
    <property type="entry name" value="RNaseH_sf"/>
</dbReference>
<evidence type="ECO:0000259" key="4">
    <source>
        <dbReference type="SMART" id="SM00479"/>
    </source>
</evidence>
<accession>A0ABU3QS86</accession>
<proteinExistence type="predicted"/>
<evidence type="ECO:0000313" key="5">
    <source>
        <dbReference type="EMBL" id="MDT9685620.1"/>
    </source>
</evidence>
<dbReference type="CDD" id="cd06127">
    <property type="entry name" value="DEDDh"/>
    <property type="match status" value="1"/>
</dbReference>
<dbReference type="GO" id="GO:0004527">
    <property type="term" value="F:exonuclease activity"/>
    <property type="evidence" value="ECO:0007669"/>
    <property type="project" value="UniProtKB-KW"/>
</dbReference>
<evidence type="ECO:0000256" key="1">
    <source>
        <dbReference type="ARBA" id="ARBA00022722"/>
    </source>
</evidence>
<keyword evidence="3 5" id="KW-0269">Exonuclease</keyword>
<feature type="domain" description="Exonuclease" evidence="4">
    <location>
        <begin position="102"/>
        <end position="267"/>
    </location>
</feature>
<dbReference type="PANTHER" id="PTHR30231:SF4">
    <property type="entry name" value="PROTEIN NEN2"/>
    <property type="match status" value="1"/>
</dbReference>
<sequence length="269" mass="29937">MTLTDPSLLEDLFTHEVDGRSAQFVRPADTDLPNWGVYDGGDFLGMLYSDQSGGGTGWRLGQSHERHDVLDDAVRALRRPRSWPRERAQVSDWARRLLADESLTAVDVETTGLNKPWAVQIAATDRSGAVLFDAYLDPRAEIEPGAVAVHKITPEKVVGAPTFGELLPALTEALHGRTCVAYNMPFDRECLERELTRHHGSAESAAQWLGGCRWVDAMEPYAVWKGLWSVKRGRYRTQKLGGPHNAVEDCRFLLAKVREMAMTDLPAGR</sequence>